<protein>
    <recommendedName>
        <fullName evidence="2">DUF7029 domain-containing protein</fullName>
    </recommendedName>
</protein>
<dbReference type="Pfam" id="PF22974">
    <property type="entry name" value="DUF7029"/>
    <property type="match status" value="1"/>
</dbReference>
<proteinExistence type="predicted"/>
<dbReference type="Proteomes" id="UP000193144">
    <property type="component" value="Unassembled WGS sequence"/>
</dbReference>
<keyword evidence="4" id="KW-1185">Reference proteome</keyword>
<feature type="domain" description="DUF7029" evidence="2">
    <location>
        <begin position="64"/>
        <end position="159"/>
    </location>
</feature>
<evidence type="ECO:0000259" key="2">
    <source>
        <dbReference type="Pfam" id="PF22974"/>
    </source>
</evidence>
<dbReference type="AlphaFoldDB" id="A0A1Y1ZIU3"/>
<feature type="chain" id="PRO_5012711369" description="DUF7029 domain-containing protein" evidence="1">
    <location>
        <begin position="22"/>
        <end position="446"/>
    </location>
</feature>
<feature type="signal peptide" evidence="1">
    <location>
        <begin position="1"/>
        <end position="21"/>
    </location>
</feature>
<gene>
    <name evidence="3" type="ORF">BCR34DRAFT_486062</name>
</gene>
<keyword evidence="1" id="KW-0732">Signal</keyword>
<evidence type="ECO:0000313" key="3">
    <source>
        <dbReference type="EMBL" id="ORY10180.1"/>
    </source>
</evidence>
<comment type="caution">
    <text evidence="3">The sequence shown here is derived from an EMBL/GenBank/DDBJ whole genome shotgun (WGS) entry which is preliminary data.</text>
</comment>
<evidence type="ECO:0000313" key="4">
    <source>
        <dbReference type="Proteomes" id="UP000193144"/>
    </source>
</evidence>
<accession>A0A1Y1ZIU3</accession>
<evidence type="ECO:0000256" key="1">
    <source>
        <dbReference type="SAM" id="SignalP"/>
    </source>
</evidence>
<dbReference type="STRING" id="1231657.A0A1Y1ZIU3"/>
<dbReference type="OrthoDB" id="160645at2759"/>
<dbReference type="EMBL" id="MCFA01000076">
    <property type="protein sequence ID" value="ORY10180.1"/>
    <property type="molecule type" value="Genomic_DNA"/>
</dbReference>
<sequence length="446" mass="47059">MQSSWFRAAAGIAALANVVSASDVLPVLCPSINITIIDNVIPTTNVTLSYANATDTVPSVNVTLAMSAPSVLLEAVASISIVDCSPNSVEVTFTSADVFATAQNSWPRENFTLITNHLGDCDAELERGFFLVESLSWCNKTLKATARSKSQTIAAAADMAEISFGGLAAAPLSKRALVLDPTFTLPVSYALPPDTTLYSYPPYLTVAADQAGFNAALTVSGYLKYSFLAFKLEELYFDIDTKFDASVTLTANIAAGYNSTFTYAPSALTYSFVNVPGIISLGPALKFAIGAQVAATGAVDITTDLGISLADGNVHIDALHQPSSKTSGWVPTYKAGANISASVEVDINPFVDLTVELAIEILGGLVDLSSGLTAKSSFTNEFIFTAAEGVDLTGVHGLDPQGKCSQGLAIQSDFGFEVDLFVTQFYSTKVYEYKADIADVCYSWQA</sequence>
<name>A0A1Y1ZIU3_9PLEO</name>
<reference evidence="3 4" key="1">
    <citation type="submission" date="2016-07" db="EMBL/GenBank/DDBJ databases">
        <title>Pervasive Adenine N6-methylation of Active Genes in Fungi.</title>
        <authorList>
            <consortium name="DOE Joint Genome Institute"/>
            <person name="Mondo S.J."/>
            <person name="Dannebaum R.O."/>
            <person name="Kuo R.C."/>
            <person name="Labutti K."/>
            <person name="Haridas S."/>
            <person name="Kuo A."/>
            <person name="Salamov A."/>
            <person name="Ahrendt S.R."/>
            <person name="Lipzen A."/>
            <person name="Sullivan W."/>
            <person name="Andreopoulos W.B."/>
            <person name="Clum A."/>
            <person name="Lindquist E."/>
            <person name="Daum C."/>
            <person name="Ramamoorthy G.K."/>
            <person name="Gryganskyi A."/>
            <person name="Culley D."/>
            <person name="Magnuson J.K."/>
            <person name="James T.Y."/>
            <person name="O'Malley M.A."/>
            <person name="Stajich J.E."/>
            <person name="Spatafora J.W."/>
            <person name="Visel A."/>
            <person name="Grigoriev I.V."/>
        </authorList>
    </citation>
    <scope>NUCLEOTIDE SEQUENCE [LARGE SCALE GENOMIC DNA]</scope>
    <source>
        <strain evidence="3 4">CBS 115471</strain>
    </source>
</reference>
<organism evidence="3 4">
    <name type="scientific">Clohesyomyces aquaticus</name>
    <dbReference type="NCBI Taxonomy" id="1231657"/>
    <lineage>
        <taxon>Eukaryota</taxon>
        <taxon>Fungi</taxon>
        <taxon>Dikarya</taxon>
        <taxon>Ascomycota</taxon>
        <taxon>Pezizomycotina</taxon>
        <taxon>Dothideomycetes</taxon>
        <taxon>Pleosporomycetidae</taxon>
        <taxon>Pleosporales</taxon>
        <taxon>Lindgomycetaceae</taxon>
        <taxon>Clohesyomyces</taxon>
    </lineage>
</organism>
<dbReference type="InterPro" id="IPR054293">
    <property type="entry name" value="DUF7029"/>
</dbReference>